<dbReference type="PANTHER" id="PTHR31451">
    <property type="match status" value="1"/>
</dbReference>
<evidence type="ECO:0000256" key="4">
    <source>
        <dbReference type="ARBA" id="ARBA00012706"/>
    </source>
</evidence>
<dbReference type="EMBL" id="CP110438">
    <property type="protein sequence ID" value="WAQ93234.1"/>
    <property type="molecule type" value="Genomic_DNA"/>
</dbReference>
<evidence type="ECO:0000256" key="8">
    <source>
        <dbReference type="ARBA" id="ARBA00023295"/>
    </source>
</evidence>
<dbReference type="InterPro" id="IPR045053">
    <property type="entry name" value="MAN-like"/>
</dbReference>
<dbReference type="Proteomes" id="UP001164743">
    <property type="component" value="Chromosome 18A"/>
</dbReference>
<keyword evidence="7" id="KW-0378">Hydrolase</keyword>
<gene>
    <name evidence="11" type="ORF">PtA15_18A292</name>
</gene>
<reference evidence="11" key="1">
    <citation type="submission" date="2022-10" db="EMBL/GenBank/DDBJ databases">
        <title>Puccinia triticina Genome sequencing and assembly.</title>
        <authorList>
            <person name="Li C."/>
        </authorList>
    </citation>
    <scope>NUCLEOTIDE SEQUENCE</scope>
    <source>
        <strain evidence="11">Pt15</strain>
    </source>
</reference>
<dbReference type="Gene3D" id="3.20.20.80">
    <property type="entry name" value="Glycosidases"/>
    <property type="match status" value="1"/>
</dbReference>
<comment type="subcellular location">
    <subcellularLocation>
        <location evidence="2">Secreted</location>
    </subcellularLocation>
</comment>
<evidence type="ECO:0000256" key="6">
    <source>
        <dbReference type="ARBA" id="ARBA00022729"/>
    </source>
</evidence>
<proteinExistence type="inferred from homology"/>
<dbReference type="SUPFAM" id="SSF51445">
    <property type="entry name" value="(Trans)glycosidases"/>
    <property type="match status" value="1"/>
</dbReference>
<protein>
    <recommendedName>
        <fullName evidence="4">mannan endo-1,4-beta-mannosidase</fullName>
        <ecNumber evidence="4">3.2.1.78</ecNumber>
    </recommendedName>
</protein>
<feature type="compositionally biased region" description="Low complexity" evidence="9">
    <location>
        <begin position="706"/>
        <end position="716"/>
    </location>
</feature>
<comment type="catalytic activity">
    <reaction evidence="1">
        <text>Random hydrolysis of (1-&gt;4)-beta-D-mannosidic linkages in mannans, galactomannans and glucomannans.</text>
        <dbReference type="EC" id="3.2.1.78"/>
    </reaction>
</comment>
<evidence type="ECO:0000256" key="7">
    <source>
        <dbReference type="ARBA" id="ARBA00022801"/>
    </source>
</evidence>
<evidence type="ECO:0000259" key="10">
    <source>
        <dbReference type="Pfam" id="PF26410"/>
    </source>
</evidence>
<dbReference type="GeneID" id="77805712"/>
<organism evidence="11 12">
    <name type="scientific">Puccinia triticina</name>
    <dbReference type="NCBI Taxonomy" id="208348"/>
    <lineage>
        <taxon>Eukaryota</taxon>
        <taxon>Fungi</taxon>
        <taxon>Dikarya</taxon>
        <taxon>Basidiomycota</taxon>
        <taxon>Pucciniomycotina</taxon>
        <taxon>Pucciniomycetes</taxon>
        <taxon>Pucciniales</taxon>
        <taxon>Pucciniaceae</taxon>
        <taxon>Puccinia</taxon>
    </lineage>
</organism>
<evidence type="ECO:0000313" key="11">
    <source>
        <dbReference type="EMBL" id="WAQ93234.1"/>
    </source>
</evidence>
<dbReference type="InterPro" id="IPR001547">
    <property type="entry name" value="Glyco_hydro_5"/>
</dbReference>
<feature type="domain" description="Glycoside hydrolase family 5" evidence="10">
    <location>
        <begin position="273"/>
        <end position="452"/>
    </location>
</feature>
<dbReference type="InterPro" id="IPR017853">
    <property type="entry name" value="GH"/>
</dbReference>
<keyword evidence="5" id="KW-0964">Secreted</keyword>
<sequence>MWYPCFLTGDTIRQNHPSNRQAGELSTYVRGHVGIHNYGPLAPVQRFLRTLGPNQPPGFARAGTISVGRTASLIAITACGLMERFAPRLEESCSIESELEIPPSSFPRLLPFIQRVAEEPRRASSVFLGWNLKTAFLIWSTLAISLTSGIQVLRDRGKSSQRAQVDSSPSTELSSSYRGSGYQEPDAQTEFVSAPGDGHLYLYGDLYDFRAFNTPTLFQRTDFEVRDLLQTVAGFGTPVTRTYTLQIANTKFQGTMPPSEAHVIGWDKSSNDWKYNQTVWEQMDNVLDLAREYGVKLIIPIINQDYGTNETNYVGNYNDLIRHRYNIPQYNSANRAVDWFTDRRMIDSFKKLISFLLNRVNTVNGIRYGDDDTILAVETGNELNWGDSKKIIFQRAPPAKWTLEIAKHIKSLAPRTLVMDGSYSRKNSSFWEKAVLESEYVDLFDYHLYGENDLNSYAALHDEVRAYGKTLIIGEHGFYSNIATYNEVYKNFDCAGALIWSLRGHSEKSGFDTHGEGNNIYSYHAPGWQNQTSKAFDTQESSVISATYNASYAILGLNPPPKPVPGTPHPFFLTNGTHAGLSWRGATWADRYEIFGGHLQGLSFNVLSSQVQDNVGSGEVFVPLDPHQPTKLLTVRPGRPKPHESHRGWVDMKWCVPGSVCWKATHLFDKPKNNTTAADFPPISSKQSKFHINPLSQPSTNPRYQLLPSMLPSSSSTRKRALEGGWYSVRGVNSDGVPGKRSRAVFLKSNWFNWHPKE</sequence>
<dbReference type="EC" id="3.2.1.78" evidence="4"/>
<evidence type="ECO:0000256" key="2">
    <source>
        <dbReference type="ARBA" id="ARBA00004613"/>
    </source>
</evidence>
<feature type="compositionally biased region" description="Polar residues" evidence="9">
    <location>
        <begin position="694"/>
        <end position="703"/>
    </location>
</feature>
<accession>A0ABY7D8W6</accession>
<feature type="region of interest" description="Disordered" evidence="9">
    <location>
        <begin position="675"/>
        <end position="717"/>
    </location>
</feature>
<evidence type="ECO:0000256" key="1">
    <source>
        <dbReference type="ARBA" id="ARBA00001678"/>
    </source>
</evidence>
<evidence type="ECO:0000256" key="5">
    <source>
        <dbReference type="ARBA" id="ARBA00022525"/>
    </source>
</evidence>
<keyword evidence="8" id="KW-0326">Glycosidase</keyword>
<dbReference type="RefSeq" id="XP_053028789.1">
    <property type="nucleotide sequence ID" value="XM_053164817.1"/>
</dbReference>
<evidence type="ECO:0000313" key="12">
    <source>
        <dbReference type="Proteomes" id="UP001164743"/>
    </source>
</evidence>
<keyword evidence="6" id="KW-0732">Signal</keyword>
<keyword evidence="12" id="KW-1185">Reference proteome</keyword>
<comment type="similarity">
    <text evidence="3">Belongs to the glycosyl hydrolase 5 (cellulase A) family.</text>
</comment>
<feature type="compositionally biased region" description="Polar residues" evidence="9">
    <location>
        <begin position="160"/>
        <end position="178"/>
    </location>
</feature>
<evidence type="ECO:0000256" key="3">
    <source>
        <dbReference type="ARBA" id="ARBA00005641"/>
    </source>
</evidence>
<dbReference type="Pfam" id="PF26410">
    <property type="entry name" value="GH5_mannosidase"/>
    <property type="match status" value="1"/>
</dbReference>
<dbReference type="PANTHER" id="PTHR31451:SF39">
    <property type="entry name" value="MANNAN ENDO-1,4-BETA-MANNOSIDASE 1"/>
    <property type="match status" value="1"/>
</dbReference>
<evidence type="ECO:0000256" key="9">
    <source>
        <dbReference type="SAM" id="MobiDB-lite"/>
    </source>
</evidence>
<feature type="region of interest" description="Disordered" evidence="9">
    <location>
        <begin position="158"/>
        <end position="185"/>
    </location>
</feature>
<name>A0ABY7D8W6_9BASI</name>